<dbReference type="AlphaFoldDB" id="A0AAN9XGE0"/>
<dbReference type="Proteomes" id="UP001386955">
    <property type="component" value="Unassembled WGS sequence"/>
</dbReference>
<reference evidence="1 2" key="1">
    <citation type="submission" date="2024-01" db="EMBL/GenBank/DDBJ databases">
        <title>The genomes of 5 underutilized Papilionoideae crops provide insights into root nodulation and disease resistanc.</title>
        <authorList>
            <person name="Jiang F."/>
        </authorList>
    </citation>
    <scope>NUCLEOTIDE SEQUENCE [LARGE SCALE GENOMIC DNA]</scope>
    <source>
        <strain evidence="1">DUOXIRENSHENG_FW03</strain>
        <tissue evidence="1">Leaves</tissue>
    </source>
</reference>
<sequence length="70" mass="7917">MCHDGKEEKDLEKDRPLCFLGVDNDSPRHSDSRLAMDSLTASLHAFQQTSNSEALGLFSLILFSQRKHKL</sequence>
<dbReference type="EMBL" id="JAYMYS010000005">
    <property type="protein sequence ID" value="KAK7391176.1"/>
    <property type="molecule type" value="Genomic_DNA"/>
</dbReference>
<name>A0AAN9XGE0_PSOTE</name>
<accession>A0AAN9XGE0</accession>
<comment type="caution">
    <text evidence="1">The sequence shown here is derived from an EMBL/GenBank/DDBJ whole genome shotgun (WGS) entry which is preliminary data.</text>
</comment>
<organism evidence="1 2">
    <name type="scientific">Psophocarpus tetragonolobus</name>
    <name type="common">Winged bean</name>
    <name type="synonym">Dolichos tetragonolobus</name>
    <dbReference type="NCBI Taxonomy" id="3891"/>
    <lineage>
        <taxon>Eukaryota</taxon>
        <taxon>Viridiplantae</taxon>
        <taxon>Streptophyta</taxon>
        <taxon>Embryophyta</taxon>
        <taxon>Tracheophyta</taxon>
        <taxon>Spermatophyta</taxon>
        <taxon>Magnoliopsida</taxon>
        <taxon>eudicotyledons</taxon>
        <taxon>Gunneridae</taxon>
        <taxon>Pentapetalae</taxon>
        <taxon>rosids</taxon>
        <taxon>fabids</taxon>
        <taxon>Fabales</taxon>
        <taxon>Fabaceae</taxon>
        <taxon>Papilionoideae</taxon>
        <taxon>50 kb inversion clade</taxon>
        <taxon>NPAAA clade</taxon>
        <taxon>indigoferoid/millettioid clade</taxon>
        <taxon>Phaseoleae</taxon>
        <taxon>Psophocarpus</taxon>
    </lineage>
</organism>
<evidence type="ECO:0000313" key="2">
    <source>
        <dbReference type="Proteomes" id="UP001386955"/>
    </source>
</evidence>
<evidence type="ECO:0000313" key="1">
    <source>
        <dbReference type="EMBL" id="KAK7391176.1"/>
    </source>
</evidence>
<keyword evidence="2" id="KW-1185">Reference proteome</keyword>
<proteinExistence type="predicted"/>
<gene>
    <name evidence="1" type="ORF">VNO78_19588</name>
</gene>
<protein>
    <submittedName>
        <fullName evidence="1">Uncharacterized protein</fullName>
    </submittedName>
</protein>